<gene>
    <name evidence="1" type="ORF">PPRIM_AZ9-3.1.T0680096</name>
</gene>
<proteinExistence type="predicted"/>
<name>A0A8S1MQD4_PARPR</name>
<reference evidence="1" key="1">
    <citation type="submission" date="2021-01" db="EMBL/GenBank/DDBJ databases">
        <authorList>
            <consortium name="Genoscope - CEA"/>
            <person name="William W."/>
        </authorList>
    </citation>
    <scope>NUCLEOTIDE SEQUENCE</scope>
</reference>
<sequence>MEKFPQLYFSIFSPIIRRIYPKNNGNTNNLYSRIKHHRHKQLNLSLPHQIRIPTLEQDNHYFLEQNEKNIKSYLQPLRNAVAKITEQRQEQQYRRKSTYGQLFGELTKKEMCNLPTIVEQHKQFNKKELALTSFALMLERKQRKKTTRKLSKKLSKQESIIEFDNMERPPSCITPPKMVLTPKPQLKSKNQLKKEKYLKDQDFKIGHFLTGRLQQNKKSQPELNNKIRYHCQTQSCASLPNGQLSSFASSPKVLTTIKSNTLAIIQDFKLISKKSTIRPYVKHNTLLLKQIQQTFELKPLNRLNKHSIKNTKTMFESNQNIY</sequence>
<dbReference type="EMBL" id="CAJJDM010000071">
    <property type="protein sequence ID" value="CAD8082678.1"/>
    <property type="molecule type" value="Genomic_DNA"/>
</dbReference>
<comment type="caution">
    <text evidence="1">The sequence shown here is derived from an EMBL/GenBank/DDBJ whole genome shotgun (WGS) entry which is preliminary data.</text>
</comment>
<accession>A0A8S1MQD4</accession>
<evidence type="ECO:0000313" key="1">
    <source>
        <dbReference type="EMBL" id="CAD8082678.1"/>
    </source>
</evidence>
<organism evidence="1 2">
    <name type="scientific">Paramecium primaurelia</name>
    <dbReference type="NCBI Taxonomy" id="5886"/>
    <lineage>
        <taxon>Eukaryota</taxon>
        <taxon>Sar</taxon>
        <taxon>Alveolata</taxon>
        <taxon>Ciliophora</taxon>
        <taxon>Intramacronucleata</taxon>
        <taxon>Oligohymenophorea</taxon>
        <taxon>Peniculida</taxon>
        <taxon>Parameciidae</taxon>
        <taxon>Paramecium</taxon>
    </lineage>
</organism>
<dbReference type="OMA" id="IEFDNME"/>
<protein>
    <submittedName>
        <fullName evidence="1">Uncharacterized protein</fullName>
    </submittedName>
</protein>
<dbReference type="Proteomes" id="UP000688137">
    <property type="component" value="Unassembled WGS sequence"/>
</dbReference>
<dbReference type="AlphaFoldDB" id="A0A8S1MQD4"/>
<evidence type="ECO:0000313" key="2">
    <source>
        <dbReference type="Proteomes" id="UP000688137"/>
    </source>
</evidence>
<keyword evidence="2" id="KW-1185">Reference proteome</keyword>